<dbReference type="Gene3D" id="1.10.8.270">
    <property type="entry name" value="putative rabgap domain of human tbc1 domain family member 14 like domains"/>
    <property type="match status" value="1"/>
</dbReference>
<dbReference type="GO" id="GO:0006886">
    <property type="term" value="P:intracellular protein transport"/>
    <property type="evidence" value="ECO:0007669"/>
    <property type="project" value="TreeGrafter"/>
</dbReference>
<dbReference type="SMART" id="SM00164">
    <property type="entry name" value="TBC"/>
    <property type="match status" value="1"/>
</dbReference>
<sequence length="370" mass="43669">MRQAIYKLKYQICRQRKILAKMKNASLSFKILPLTITDSDKTPVDVEAIRKICIKGLDDCPPEDRCIAWLVLSGVFPSRPGNWNQYRGKMVASYQNFTKMFHVENYIEKVFPNTTNSYKFGFDSNEDNERMVLIHADIVRTVHHIIFLPSPDHSVEDSKIPKDPLLPFHFHMRRIERILYIFSKMNQSLLYLQGFNELICVIYYVMSSSLMYFGNDWLEVEAFSFYIFQNIFSCTQISDLFTMQDKLSLIHERMDTFMFYIKRHVPKAYKIITDLGIDPLCFGFKWLNLLFAQNHLMPNLVLIWDALFGHFNDMLDFGYYIGTANIAMIEGSLLPQNYARTLTILQRTEINDVKELLRLANKFWNDDHRY</sequence>
<evidence type="ECO:0000313" key="2">
    <source>
        <dbReference type="EMBL" id="OHT10648.1"/>
    </source>
</evidence>
<dbReference type="GO" id="GO:0005096">
    <property type="term" value="F:GTPase activator activity"/>
    <property type="evidence" value="ECO:0007669"/>
    <property type="project" value="TreeGrafter"/>
</dbReference>
<dbReference type="Gene3D" id="1.10.472.80">
    <property type="entry name" value="Ypt/Rab-GAP domain of gyp1p, domain 3"/>
    <property type="match status" value="1"/>
</dbReference>
<dbReference type="InterPro" id="IPR035969">
    <property type="entry name" value="Rab-GAP_TBC_sf"/>
</dbReference>
<feature type="domain" description="Rab-GAP TBC" evidence="1">
    <location>
        <begin position="59"/>
        <end position="311"/>
    </location>
</feature>
<dbReference type="EMBL" id="MLAK01000605">
    <property type="protein sequence ID" value="OHT10648.1"/>
    <property type="molecule type" value="Genomic_DNA"/>
</dbReference>
<organism evidence="2 3">
    <name type="scientific">Tritrichomonas foetus</name>
    <dbReference type="NCBI Taxonomy" id="1144522"/>
    <lineage>
        <taxon>Eukaryota</taxon>
        <taxon>Metamonada</taxon>
        <taxon>Parabasalia</taxon>
        <taxon>Tritrichomonadida</taxon>
        <taxon>Tritrichomonadidae</taxon>
        <taxon>Tritrichomonas</taxon>
    </lineage>
</organism>
<evidence type="ECO:0000313" key="3">
    <source>
        <dbReference type="Proteomes" id="UP000179807"/>
    </source>
</evidence>
<gene>
    <name evidence="2" type="ORF">TRFO_04149</name>
</gene>
<dbReference type="Pfam" id="PF00566">
    <property type="entry name" value="RabGAP-TBC"/>
    <property type="match status" value="1"/>
</dbReference>
<dbReference type="GeneID" id="94826423"/>
<dbReference type="AlphaFoldDB" id="A0A1J4KI89"/>
<accession>A0A1J4KI89</accession>
<proteinExistence type="predicted"/>
<dbReference type="FunFam" id="1.10.472.80:FF:000048">
    <property type="entry name" value="TBC domain containing protein"/>
    <property type="match status" value="1"/>
</dbReference>
<reference evidence="2" key="1">
    <citation type="submission" date="2016-10" db="EMBL/GenBank/DDBJ databases">
        <authorList>
            <person name="Benchimol M."/>
            <person name="Almeida L.G."/>
            <person name="Vasconcelos A.T."/>
            <person name="Perreira-Neves A."/>
            <person name="Rosa I.A."/>
            <person name="Tasca T."/>
            <person name="Bogo M.R."/>
            <person name="de Souza W."/>
        </authorList>
    </citation>
    <scope>NUCLEOTIDE SEQUENCE [LARGE SCALE GENOMIC DNA]</scope>
    <source>
        <strain evidence="2">K</strain>
    </source>
</reference>
<keyword evidence="3" id="KW-1185">Reference proteome</keyword>
<evidence type="ECO:0000259" key="1">
    <source>
        <dbReference type="PROSITE" id="PS50086"/>
    </source>
</evidence>
<dbReference type="InterPro" id="IPR000195">
    <property type="entry name" value="Rab-GAP-TBC_dom"/>
</dbReference>
<dbReference type="OrthoDB" id="10263206at2759"/>
<protein>
    <submittedName>
        <fullName evidence="2">TBC1 domain protein</fullName>
    </submittedName>
</protein>
<dbReference type="PANTHER" id="PTHR22957">
    <property type="entry name" value="TBC1 DOMAIN FAMILY MEMBER GTPASE-ACTIVATING PROTEIN"/>
    <property type="match status" value="1"/>
</dbReference>
<dbReference type="RefSeq" id="XP_068363784.1">
    <property type="nucleotide sequence ID" value="XM_068491719.1"/>
</dbReference>
<dbReference type="SUPFAM" id="SSF47923">
    <property type="entry name" value="Ypt/Rab-GAP domain of gyp1p"/>
    <property type="match status" value="2"/>
</dbReference>
<dbReference type="PROSITE" id="PS50086">
    <property type="entry name" value="TBC_RABGAP"/>
    <property type="match status" value="1"/>
</dbReference>
<name>A0A1J4KI89_9EUKA</name>
<comment type="caution">
    <text evidence="2">The sequence shown here is derived from an EMBL/GenBank/DDBJ whole genome shotgun (WGS) entry which is preliminary data.</text>
</comment>
<dbReference type="Proteomes" id="UP000179807">
    <property type="component" value="Unassembled WGS sequence"/>
</dbReference>
<dbReference type="VEuPathDB" id="TrichDB:TRFO_04149"/>
<dbReference type="PANTHER" id="PTHR22957:SF27">
    <property type="entry name" value="TBC1 DOMAIN FAMILY MEMBER 13"/>
    <property type="match status" value="1"/>
</dbReference>